<reference evidence="2" key="1">
    <citation type="journal article" date="2019" name="Int. J. Syst. Evol. Microbiol.">
        <title>The Global Catalogue of Microorganisms (GCM) 10K type strain sequencing project: providing services to taxonomists for standard genome sequencing and annotation.</title>
        <authorList>
            <consortium name="The Broad Institute Genomics Platform"/>
            <consortium name="The Broad Institute Genome Sequencing Center for Infectious Disease"/>
            <person name="Wu L."/>
            <person name="Ma J."/>
        </authorList>
    </citation>
    <scope>NUCLEOTIDE SEQUENCE [LARGE SCALE GENOMIC DNA]</scope>
    <source>
        <strain evidence="2">KACC 11299</strain>
    </source>
</reference>
<organism evidence="1 2">
    <name type="scientific">Sporosarcina koreensis</name>
    <dbReference type="NCBI Taxonomy" id="334735"/>
    <lineage>
        <taxon>Bacteria</taxon>
        <taxon>Bacillati</taxon>
        <taxon>Bacillota</taxon>
        <taxon>Bacilli</taxon>
        <taxon>Bacillales</taxon>
        <taxon>Caryophanaceae</taxon>
        <taxon>Sporosarcina</taxon>
    </lineage>
</organism>
<protein>
    <recommendedName>
        <fullName evidence="3">TniQ protein</fullName>
    </recommendedName>
</protein>
<dbReference type="EMBL" id="JBHSNP010000011">
    <property type="protein sequence ID" value="MFC5603352.1"/>
    <property type="molecule type" value="Genomic_DNA"/>
</dbReference>
<comment type="caution">
    <text evidence="1">The sequence shown here is derived from an EMBL/GenBank/DDBJ whole genome shotgun (WGS) entry which is preliminary data.</text>
</comment>
<proteinExistence type="predicted"/>
<dbReference type="Proteomes" id="UP001596071">
    <property type="component" value="Unassembled WGS sequence"/>
</dbReference>
<evidence type="ECO:0008006" key="3">
    <source>
        <dbReference type="Google" id="ProtNLM"/>
    </source>
</evidence>
<accession>A0ABW0TX90</accession>
<sequence>MNRGKKNFTTWQANWVQRYESAWGVLEKFKFANVLNGNELISVTGNHKVQQGKSISNGLRELISMSALCEVKTAKYVGFDLHEYNKKSIKEALHVFPNKEHVGSVLYPVLSFCEVCMKDGYHSIFHQIKLYDRCAFHPEEKLNVNCPCCRKIFRDYNIGKSEEAFCCQHCKNCIIGNSTLQKMKIKWKKCKVIKNKVIEKWLKIQVEEVNKNQYYYPAVILNDYQLSNGAPNIYSKFPDLFNRLFTDQGSSKKEHFVKMKVYCNRNGLRYLEPDNSFRWNDSFKKIYYQFTNEPAQKRPSYREINLSLLYEYFLQTKAIFKSAERYILNKRIFQHKKCIKKDLANHNTSANCIYSKAFIEWKSECYGFGLETWRINRPLGWRVNEFHYHEWVNDFQFYPRYKCLEHLESILWQLSKNKQDYPFGIISNISNNILYNILIERFDHYLALCKDPSFANQYWIHDDNISLFILVIPNNNKEGPVILY</sequence>
<name>A0ABW0TX90_9BACL</name>
<gene>
    <name evidence="1" type="ORF">ACFPTP_08950</name>
</gene>
<evidence type="ECO:0000313" key="1">
    <source>
        <dbReference type="EMBL" id="MFC5603352.1"/>
    </source>
</evidence>
<evidence type="ECO:0000313" key="2">
    <source>
        <dbReference type="Proteomes" id="UP001596071"/>
    </source>
</evidence>
<dbReference type="RefSeq" id="WP_381443726.1">
    <property type="nucleotide sequence ID" value="NZ_JBHSNP010000011.1"/>
</dbReference>
<keyword evidence="2" id="KW-1185">Reference proteome</keyword>